<dbReference type="SUPFAM" id="SSF53383">
    <property type="entry name" value="PLP-dependent transferases"/>
    <property type="match status" value="1"/>
</dbReference>
<dbReference type="Pfam" id="PF01053">
    <property type="entry name" value="Cys_Met_Meta_PP"/>
    <property type="match status" value="1"/>
</dbReference>
<dbReference type="InterPro" id="IPR051750">
    <property type="entry name" value="Trans-sulfuration_enzymes"/>
</dbReference>
<dbReference type="InterPro" id="IPR015422">
    <property type="entry name" value="PyrdxlP-dep_Trfase_small"/>
</dbReference>
<dbReference type="Proteomes" id="UP001174936">
    <property type="component" value="Unassembled WGS sequence"/>
</dbReference>
<evidence type="ECO:0000256" key="3">
    <source>
        <dbReference type="ARBA" id="ARBA00034478"/>
    </source>
</evidence>
<comment type="pathway">
    <text evidence="3">Amino-acid biosynthesis; L-methionine biosynthesis via de novo pathway.</text>
</comment>
<evidence type="ECO:0000256" key="2">
    <source>
        <dbReference type="ARBA" id="ARBA00022898"/>
    </source>
</evidence>
<comment type="caution">
    <text evidence="6">The sequence shown here is derived from an EMBL/GenBank/DDBJ whole genome shotgun (WGS) entry which is preliminary data.</text>
</comment>
<dbReference type="GO" id="GO:0019346">
    <property type="term" value="P:transsulfuration"/>
    <property type="evidence" value="ECO:0007669"/>
    <property type="project" value="InterPro"/>
</dbReference>
<dbReference type="GO" id="GO:0003962">
    <property type="term" value="F:cystathionine gamma-synthase activity"/>
    <property type="evidence" value="ECO:0007669"/>
    <property type="project" value="TreeGrafter"/>
</dbReference>
<gene>
    <name evidence="6" type="ORF">B0T16DRAFT_407670</name>
</gene>
<organism evidence="6 7">
    <name type="scientific">Cercophora newfieldiana</name>
    <dbReference type="NCBI Taxonomy" id="92897"/>
    <lineage>
        <taxon>Eukaryota</taxon>
        <taxon>Fungi</taxon>
        <taxon>Dikarya</taxon>
        <taxon>Ascomycota</taxon>
        <taxon>Pezizomycotina</taxon>
        <taxon>Sordariomycetes</taxon>
        <taxon>Sordariomycetidae</taxon>
        <taxon>Sordariales</taxon>
        <taxon>Lasiosphaeriaceae</taxon>
        <taxon>Cercophora</taxon>
    </lineage>
</organism>
<dbReference type="InterPro" id="IPR000277">
    <property type="entry name" value="Cys/Met-Metab_PyrdxlP-dep_enz"/>
</dbReference>
<evidence type="ECO:0000256" key="1">
    <source>
        <dbReference type="ARBA" id="ARBA00001933"/>
    </source>
</evidence>
<evidence type="ECO:0000256" key="5">
    <source>
        <dbReference type="RuleBase" id="RU362118"/>
    </source>
</evidence>
<dbReference type="EMBL" id="JAULSV010000003">
    <property type="protein sequence ID" value="KAK0648070.1"/>
    <property type="molecule type" value="Genomic_DNA"/>
</dbReference>
<dbReference type="AlphaFoldDB" id="A0AA39Y9Y7"/>
<keyword evidence="2 5" id="KW-0663">Pyridoxal phosphate</keyword>
<dbReference type="InterPro" id="IPR015424">
    <property type="entry name" value="PyrdxlP-dep_Trfase"/>
</dbReference>
<dbReference type="GO" id="GO:0030170">
    <property type="term" value="F:pyridoxal phosphate binding"/>
    <property type="evidence" value="ECO:0007669"/>
    <property type="project" value="InterPro"/>
</dbReference>
<dbReference type="InterPro" id="IPR015421">
    <property type="entry name" value="PyrdxlP-dep_Trfase_major"/>
</dbReference>
<evidence type="ECO:0000256" key="4">
    <source>
        <dbReference type="ARBA" id="ARBA00061376"/>
    </source>
</evidence>
<dbReference type="PANTHER" id="PTHR42699">
    <property type="match status" value="1"/>
</dbReference>
<dbReference type="Gene3D" id="3.90.1150.10">
    <property type="entry name" value="Aspartate Aminotransferase, domain 1"/>
    <property type="match status" value="1"/>
</dbReference>
<keyword evidence="6" id="KW-0808">Transferase</keyword>
<proteinExistence type="inferred from homology"/>
<evidence type="ECO:0000313" key="6">
    <source>
        <dbReference type="EMBL" id="KAK0648070.1"/>
    </source>
</evidence>
<comment type="cofactor">
    <cofactor evidence="1 5">
        <name>pyridoxal 5'-phosphate</name>
        <dbReference type="ChEBI" id="CHEBI:597326"/>
    </cofactor>
</comment>
<name>A0AA39Y9Y7_9PEZI</name>
<dbReference type="PANTHER" id="PTHR42699:SF1">
    <property type="entry name" value="CYSTATHIONINE GAMMA-SYNTHASE-RELATED"/>
    <property type="match status" value="1"/>
</dbReference>
<reference evidence="6" key="1">
    <citation type="submission" date="2023-06" db="EMBL/GenBank/DDBJ databases">
        <title>Genome-scale phylogeny and comparative genomics of the fungal order Sordariales.</title>
        <authorList>
            <consortium name="Lawrence Berkeley National Laboratory"/>
            <person name="Hensen N."/>
            <person name="Bonometti L."/>
            <person name="Westerberg I."/>
            <person name="Brannstrom I.O."/>
            <person name="Guillou S."/>
            <person name="Cros-Aarteil S."/>
            <person name="Calhoun S."/>
            <person name="Haridas S."/>
            <person name="Kuo A."/>
            <person name="Mondo S."/>
            <person name="Pangilinan J."/>
            <person name="Riley R."/>
            <person name="Labutti K."/>
            <person name="Andreopoulos B."/>
            <person name="Lipzen A."/>
            <person name="Chen C."/>
            <person name="Yanf M."/>
            <person name="Daum C."/>
            <person name="Ng V."/>
            <person name="Clum A."/>
            <person name="Steindorff A."/>
            <person name="Ohm R."/>
            <person name="Martin F."/>
            <person name="Silar P."/>
            <person name="Natvig D."/>
            <person name="Lalanne C."/>
            <person name="Gautier V."/>
            <person name="Ament-Velasquez S.L."/>
            <person name="Kruys A."/>
            <person name="Hutchinson M.I."/>
            <person name="Powell A.J."/>
            <person name="Barry K."/>
            <person name="Miller A.N."/>
            <person name="Grigoriev I.V."/>
            <person name="Debuchy R."/>
            <person name="Gladieux P."/>
            <person name="Thoren M.H."/>
            <person name="Johannesson H."/>
        </authorList>
    </citation>
    <scope>NUCLEOTIDE SEQUENCE</scope>
    <source>
        <strain evidence="6">SMH2532-1</strain>
    </source>
</reference>
<keyword evidence="7" id="KW-1185">Reference proteome</keyword>
<protein>
    <submittedName>
        <fullName evidence="6">Pyridoxal phosphate-dependent transferase</fullName>
    </submittedName>
</protein>
<dbReference type="Gene3D" id="3.40.640.10">
    <property type="entry name" value="Type I PLP-dependent aspartate aminotransferase-like (Major domain)"/>
    <property type="match status" value="1"/>
</dbReference>
<comment type="similarity">
    <text evidence="4">Belongs to the trans-sulfuration enzymes family. MET7 subfamily.</text>
</comment>
<accession>A0AA39Y9Y7</accession>
<evidence type="ECO:0000313" key="7">
    <source>
        <dbReference type="Proteomes" id="UP001174936"/>
    </source>
</evidence>
<dbReference type="FunFam" id="3.90.1150.10:FF:000063">
    <property type="entry name" value="Probable cystathionine gamma-synthase"/>
    <property type="match status" value="1"/>
</dbReference>
<sequence>MSVIEAPERLPLGESLPPGDLHAVSVALPKWADTAGWASREPRVIKAMTVGYPRFMIARIIESLASRLLEEWESKTGISAAGRRAMILCSYRHAAMCREFLHRQTPPAFHSDKIIVFSVSWNGLLAPIDQDPQLNGNTERSSGQEDIFVVSYPEELYLEAKAFWQHTGFGVSSRRVTHWAEHGPFPIGPATKDSAGHVTRFDAEAGSVSRAVGTAKDDIRKLIAANQLASGNISVHEDDVLLYPCGMAGITEVCAAVQVLRGADRMTPCAAVVFGFLYVDTYKVVTRVLGYDATLYKFDDSEIDILEARLRSGARLDLLLTEFPGNPLLQSPNLDRLSTLSRKYNFVLVVDDTIGSCANVNVLSACDVVCTSLTKMFSGTSNVMGGSVVLSPNSPFHHALRHTLLANYGDNKWFPDDVLLMESNSRNFVSRTRQASANASAVAKQLRAHPSVTEVYYPEGSPSQRIYENYKLPDGGYGFMLSIRFTSAEKAIAFHDALDVAKGPSLGTNFTLACPYTLLAHFKELEWAAEYGVVEDLVRISVGLEDEKWLETRIERALQAAGEQQ</sequence>